<sequence>MNNEYTPNEQYGHLKSESAVAEREEELENPEEIPASSLYKIPWQKKVPKKYPESKQKQDPNPSYRTQFPSGTSQKLQEPINRLGILGARSHSRIRKAPFHSTNALKVERNVPNQKEITYKGEGNPSKWKPIRGHKIVGDYKSRNEKKTYNPLNSEEDTLTYKMRRQDAEEEEESDHYIPMHNEDGEDGDEENQVPYSARINNDARSYRRGSSSRYSENEIDDNERTENIIQSRIEHLKDSVRRELAREF</sequence>
<reference evidence="2 3" key="1">
    <citation type="submission" date="2017-12" db="EMBL/GenBank/DDBJ databases">
        <title>Hemimetabolous genomes reveal molecular basis of termite eusociality.</title>
        <authorList>
            <person name="Harrison M.C."/>
            <person name="Jongepier E."/>
            <person name="Robertson H.M."/>
            <person name="Arning N."/>
            <person name="Bitard-Feildel T."/>
            <person name="Chao H."/>
            <person name="Childers C.P."/>
            <person name="Dinh H."/>
            <person name="Doddapaneni H."/>
            <person name="Dugan S."/>
            <person name="Gowin J."/>
            <person name="Greiner C."/>
            <person name="Han Y."/>
            <person name="Hu H."/>
            <person name="Hughes D.S.T."/>
            <person name="Huylmans A.-K."/>
            <person name="Kemena C."/>
            <person name="Kremer L.P.M."/>
            <person name="Lee S.L."/>
            <person name="Lopez-Ezquerra A."/>
            <person name="Mallet L."/>
            <person name="Monroy-Kuhn J.M."/>
            <person name="Moser A."/>
            <person name="Murali S.C."/>
            <person name="Muzny D.M."/>
            <person name="Otani S."/>
            <person name="Piulachs M.-D."/>
            <person name="Poelchau M."/>
            <person name="Qu J."/>
            <person name="Schaub F."/>
            <person name="Wada-Katsumata A."/>
            <person name="Worley K.C."/>
            <person name="Xie Q."/>
            <person name="Ylla G."/>
            <person name="Poulsen M."/>
            <person name="Gibbs R.A."/>
            <person name="Schal C."/>
            <person name="Richards S."/>
            <person name="Belles X."/>
            <person name="Korb J."/>
            <person name="Bornberg-Bauer E."/>
        </authorList>
    </citation>
    <scope>NUCLEOTIDE SEQUENCE [LARGE SCALE GENOMIC DNA]</scope>
    <source>
        <tissue evidence="2">Whole body</tissue>
    </source>
</reference>
<evidence type="ECO:0000313" key="3">
    <source>
        <dbReference type="Proteomes" id="UP000235965"/>
    </source>
</evidence>
<feature type="region of interest" description="Disordered" evidence="1">
    <location>
        <begin position="108"/>
        <end position="134"/>
    </location>
</feature>
<organism evidence="2 3">
    <name type="scientific">Cryptotermes secundus</name>
    <dbReference type="NCBI Taxonomy" id="105785"/>
    <lineage>
        <taxon>Eukaryota</taxon>
        <taxon>Metazoa</taxon>
        <taxon>Ecdysozoa</taxon>
        <taxon>Arthropoda</taxon>
        <taxon>Hexapoda</taxon>
        <taxon>Insecta</taxon>
        <taxon>Pterygota</taxon>
        <taxon>Neoptera</taxon>
        <taxon>Polyneoptera</taxon>
        <taxon>Dictyoptera</taxon>
        <taxon>Blattodea</taxon>
        <taxon>Blattoidea</taxon>
        <taxon>Termitoidae</taxon>
        <taxon>Kalotermitidae</taxon>
        <taxon>Cryptotermitinae</taxon>
        <taxon>Cryptotermes</taxon>
    </lineage>
</organism>
<evidence type="ECO:0000256" key="1">
    <source>
        <dbReference type="SAM" id="MobiDB-lite"/>
    </source>
</evidence>
<name>A0A2J7Q1G6_9NEOP</name>
<feature type="region of interest" description="Disordered" evidence="1">
    <location>
        <begin position="1"/>
        <end position="79"/>
    </location>
</feature>
<accession>A0A2J7Q1G6</accession>
<dbReference type="InParanoid" id="A0A2J7Q1G6"/>
<dbReference type="Proteomes" id="UP000235965">
    <property type="component" value="Unassembled WGS sequence"/>
</dbReference>
<protein>
    <submittedName>
        <fullName evidence="2">Uncharacterized protein</fullName>
    </submittedName>
</protein>
<keyword evidence="3" id="KW-1185">Reference proteome</keyword>
<dbReference type="EMBL" id="NEVH01019409">
    <property type="protein sequence ID" value="PNF22428.1"/>
    <property type="molecule type" value="Genomic_DNA"/>
</dbReference>
<comment type="caution">
    <text evidence="2">The sequence shown here is derived from an EMBL/GenBank/DDBJ whole genome shotgun (WGS) entry which is preliminary data.</text>
</comment>
<dbReference type="EMBL" id="NEVH01019409">
    <property type="protein sequence ID" value="PNF22429.1"/>
    <property type="molecule type" value="Genomic_DNA"/>
</dbReference>
<evidence type="ECO:0000313" key="2">
    <source>
        <dbReference type="EMBL" id="PNF22430.1"/>
    </source>
</evidence>
<feature type="compositionally biased region" description="Basic and acidic residues" evidence="1">
    <location>
        <begin position="12"/>
        <end position="22"/>
    </location>
</feature>
<feature type="compositionally biased region" description="Polar residues" evidence="1">
    <location>
        <begin position="59"/>
        <end position="76"/>
    </location>
</feature>
<dbReference type="AlphaFoldDB" id="A0A2J7Q1G6"/>
<feature type="region of interest" description="Disordered" evidence="1">
    <location>
        <begin position="165"/>
        <end position="223"/>
    </location>
</feature>
<gene>
    <name evidence="2" type="ORF">B7P43_G16286</name>
</gene>
<dbReference type="EMBL" id="NEVH01019409">
    <property type="protein sequence ID" value="PNF22430.1"/>
    <property type="molecule type" value="Genomic_DNA"/>
</dbReference>
<proteinExistence type="predicted"/>